<dbReference type="InterPro" id="IPR046885">
    <property type="entry name" value="MnmA-like_C"/>
</dbReference>
<evidence type="ECO:0000256" key="6">
    <source>
        <dbReference type="ARBA" id="ARBA00022884"/>
    </source>
</evidence>
<dbReference type="FunFam" id="3.40.50.620:FF:000115">
    <property type="entry name" value="tRNA-specific 2-thiouridylase MnmA"/>
    <property type="match status" value="1"/>
</dbReference>
<dbReference type="NCBIfam" id="TIGR00420">
    <property type="entry name" value="trmU"/>
    <property type="match status" value="1"/>
</dbReference>
<dbReference type="InterPro" id="IPR014729">
    <property type="entry name" value="Rossmann-like_a/b/a_fold"/>
</dbReference>
<dbReference type="Gene3D" id="2.40.30.10">
    <property type="entry name" value="Translation factors"/>
    <property type="match status" value="1"/>
</dbReference>
<feature type="binding site" evidence="9">
    <location>
        <begin position="6"/>
        <end position="13"/>
    </location>
    <ligand>
        <name>ATP</name>
        <dbReference type="ChEBI" id="CHEBI:30616"/>
    </ligand>
</feature>
<accession>A0A1F6H3E7</accession>
<dbReference type="GO" id="GO:0000049">
    <property type="term" value="F:tRNA binding"/>
    <property type="evidence" value="ECO:0007669"/>
    <property type="project" value="UniProtKB-KW"/>
</dbReference>
<dbReference type="GO" id="GO:0103016">
    <property type="term" value="F:tRNA-uridine 2-sulfurtransferase activity"/>
    <property type="evidence" value="ECO:0007669"/>
    <property type="project" value="UniProtKB-EC"/>
</dbReference>
<dbReference type="Gene3D" id="3.40.50.620">
    <property type="entry name" value="HUPs"/>
    <property type="match status" value="1"/>
</dbReference>
<dbReference type="EC" id="2.8.1.13" evidence="9"/>
<feature type="binding site" evidence="9">
    <location>
        <position position="32"/>
    </location>
    <ligand>
        <name>ATP</name>
        <dbReference type="ChEBI" id="CHEBI:30616"/>
    </ligand>
</feature>
<dbReference type="PANTHER" id="PTHR11933">
    <property type="entry name" value="TRNA 5-METHYLAMINOMETHYL-2-THIOURIDYLATE -METHYLTRANSFERASE"/>
    <property type="match status" value="1"/>
</dbReference>
<evidence type="ECO:0000256" key="1">
    <source>
        <dbReference type="ARBA" id="ARBA00022555"/>
    </source>
</evidence>
<protein>
    <recommendedName>
        <fullName evidence="9">tRNA-specific 2-thiouridylase MnmA</fullName>
        <ecNumber evidence="9">2.8.1.13</ecNumber>
    </recommendedName>
</protein>
<sequence length="350" mass="38366">MKVVVGMSGGVDSSVAAALLVQQGHEVIGLMLKLWAEEGCRDNRCCAPEAVDQARSVARQLGIPFYVLDYKQVFKQKVVDPFVGTYLAGATPNPCLSCNRLVRFGAMMEEALALGADKLVTGHYVRLEEQAGRFLLKKGLDPRKDQSYVLYQLSQAQLARCLFPLGGMEKSQTRALAKEFGLEVASKPDSQDLCFVGDDGYRGFLARRANGAFGSGNFVDTQGRVLGRHKGLPLYTIGQRKGLGLSLPEPLYVVRLDRDKNQVVLGRESAREASLALVDQLLWQQDPGPYWGREVAVQVRYNSQERFARLEPHGPLAKLHFLEPVKDLTPGQAAVFYDGDLLVGGGILLG</sequence>
<dbReference type="InterPro" id="IPR023382">
    <property type="entry name" value="MnmA-like_central_sf"/>
</dbReference>
<dbReference type="GO" id="GO:0002143">
    <property type="term" value="P:tRNA wobble position uridine thiolation"/>
    <property type="evidence" value="ECO:0007669"/>
    <property type="project" value="TreeGrafter"/>
</dbReference>
<evidence type="ECO:0000313" key="13">
    <source>
        <dbReference type="Proteomes" id="UP000177583"/>
    </source>
</evidence>
<organism evidence="12 13">
    <name type="scientific">Candidatus Lambdaproteobacteria bacterium RIFOXYD2_FULL_56_26</name>
    <dbReference type="NCBI Taxonomy" id="1817773"/>
    <lineage>
        <taxon>Bacteria</taxon>
        <taxon>Pseudomonadati</taxon>
        <taxon>Pseudomonadota</taxon>
        <taxon>Candidatus Lambdaproteobacteria</taxon>
    </lineage>
</organism>
<evidence type="ECO:0000256" key="5">
    <source>
        <dbReference type="ARBA" id="ARBA00022840"/>
    </source>
</evidence>
<evidence type="ECO:0000259" key="10">
    <source>
        <dbReference type="Pfam" id="PF20258"/>
    </source>
</evidence>
<dbReference type="PANTHER" id="PTHR11933:SF5">
    <property type="entry name" value="MITOCHONDRIAL TRNA-SPECIFIC 2-THIOURIDYLASE 1"/>
    <property type="match status" value="1"/>
</dbReference>
<feature type="binding site" evidence="9">
    <location>
        <position position="122"/>
    </location>
    <ligand>
        <name>ATP</name>
        <dbReference type="ChEBI" id="CHEBI:30616"/>
    </ligand>
</feature>
<feature type="active site" description="Nucleophile" evidence="9">
    <location>
        <position position="98"/>
    </location>
</feature>
<keyword evidence="2 9" id="KW-0808">Transferase</keyword>
<dbReference type="AlphaFoldDB" id="A0A1F6H3E7"/>
<evidence type="ECO:0000256" key="3">
    <source>
        <dbReference type="ARBA" id="ARBA00022694"/>
    </source>
</evidence>
<dbReference type="CDD" id="cd01998">
    <property type="entry name" value="MnmA_TRMU-like"/>
    <property type="match status" value="1"/>
</dbReference>
<proteinExistence type="inferred from homology"/>
<keyword evidence="1 9" id="KW-0820">tRNA-binding</keyword>
<dbReference type="GO" id="GO:0005524">
    <property type="term" value="F:ATP binding"/>
    <property type="evidence" value="ECO:0007669"/>
    <property type="project" value="UniProtKB-KW"/>
</dbReference>
<evidence type="ECO:0000256" key="4">
    <source>
        <dbReference type="ARBA" id="ARBA00022741"/>
    </source>
</evidence>
<keyword evidence="3 9" id="KW-0819">tRNA processing</keyword>
<keyword evidence="7" id="KW-1015">Disulfide bond</keyword>
<evidence type="ECO:0000256" key="9">
    <source>
        <dbReference type="HAMAP-Rule" id="MF_00144"/>
    </source>
</evidence>
<dbReference type="Gene3D" id="2.30.30.280">
    <property type="entry name" value="Adenine nucleotide alpha hydrolases-like domains"/>
    <property type="match status" value="1"/>
</dbReference>
<keyword evidence="5 9" id="KW-0067">ATP-binding</keyword>
<dbReference type="NCBIfam" id="NF001138">
    <property type="entry name" value="PRK00143.1"/>
    <property type="match status" value="1"/>
</dbReference>
<comment type="function">
    <text evidence="9">Catalyzes the 2-thiolation of uridine at the wobble position (U34) of tRNA, leading to the formation of s(2)U34.</text>
</comment>
<comment type="caution">
    <text evidence="12">The sequence shown here is derived from an EMBL/GenBank/DDBJ whole genome shotgun (WGS) entry which is preliminary data.</text>
</comment>
<comment type="catalytic activity">
    <reaction evidence="8 9">
        <text>S-sulfanyl-L-cysteinyl-[protein] + uridine(34) in tRNA + AH2 + ATP = 2-thiouridine(34) in tRNA + L-cysteinyl-[protein] + A + AMP + diphosphate + H(+)</text>
        <dbReference type="Rhea" id="RHEA:47032"/>
        <dbReference type="Rhea" id="RHEA-COMP:10131"/>
        <dbReference type="Rhea" id="RHEA-COMP:11726"/>
        <dbReference type="Rhea" id="RHEA-COMP:11727"/>
        <dbReference type="Rhea" id="RHEA-COMP:11728"/>
        <dbReference type="ChEBI" id="CHEBI:13193"/>
        <dbReference type="ChEBI" id="CHEBI:15378"/>
        <dbReference type="ChEBI" id="CHEBI:17499"/>
        <dbReference type="ChEBI" id="CHEBI:29950"/>
        <dbReference type="ChEBI" id="CHEBI:30616"/>
        <dbReference type="ChEBI" id="CHEBI:33019"/>
        <dbReference type="ChEBI" id="CHEBI:61963"/>
        <dbReference type="ChEBI" id="CHEBI:65315"/>
        <dbReference type="ChEBI" id="CHEBI:87170"/>
        <dbReference type="ChEBI" id="CHEBI:456215"/>
        <dbReference type="EC" id="2.8.1.13"/>
    </reaction>
</comment>
<evidence type="ECO:0000256" key="7">
    <source>
        <dbReference type="ARBA" id="ARBA00023157"/>
    </source>
</evidence>
<dbReference type="SUPFAM" id="SSF52402">
    <property type="entry name" value="Adenine nucleotide alpha hydrolases-like"/>
    <property type="match status" value="1"/>
</dbReference>
<dbReference type="Proteomes" id="UP000177583">
    <property type="component" value="Unassembled WGS sequence"/>
</dbReference>
<feature type="active site" description="Cysteine persulfide intermediate" evidence="9">
    <location>
        <position position="194"/>
    </location>
</feature>
<name>A0A1F6H3E7_9PROT</name>
<keyword evidence="9" id="KW-0963">Cytoplasm</keyword>
<dbReference type="Pfam" id="PF20259">
    <property type="entry name" value="tRNA_Me_trans_M"/>
    <property type="match status" value="1"/>
</dbReference>
<keyword evidence="4 9" id="KW-0547">Nucleotide-binding</keyword>
<dbReference type="GO" id="GO:0005737">
    <property type="term" value="C:cytoplasm"/>
    <property type="evidence" value="ECO:0007669"/>
    <property type="project" value="UniProtKB-SubCell"/>
</dbReference>
<evidence type="ECO:0000259" key="11">
    <source>
        <dbReference type="Pfam" id="PF20259"/>
    </source>
</evidence>
<evidence type="ECO:0000313" key="12">
    <source>
        <dbReference type="EMBL" id="OGH04892.1"/>
    </source>
</evidence>
<gene>
    <name evidence="9" type="primary">mnmA</name>
    <name evidence="12" type="ORF">A2557_07900</name>
</gene>
<keyword evidence="6 9" id="KW-0694">RNA-binding</keyword>
<dbReference type="Pfam" id="PF03054">
    <property type="entry name" value="tRNA_Me_trans"/>
    <property type="match status" value="1"/>
</dbReference>
<dbReference type="InterPro" id="IPR046884">
    <property type="entry name" value="MnmA-like_central"/>
</dbReference>
<feature type="region of interest" description="Interaction with tRNA" evidence="9">
    <location>
        <begin position="144"/>
        <end position="146"/>
    </location>
</feature>
<dbReference type="InterPro" id="IPR004506">
    <property type="entry name" value="MnmA-like"/>
</dbReference>
<feature type="site" description="Interaction with tRNA" evidence="9">
    <location>
        <position position="332"/>
    </location>
</feature>
<dbReference type="EMBL" id="MFNF01000001">
    <property type="protein sequence ID" value="OGH04892.1"/>
    <property type="molecule type" value="Genomic_DNA"/>
</dbReference>
<feature type="site" description="Interaction with tRNA" evidence="9">
    <location>
        <position position="123"/>
    </location>
</feature>
<dbReference type="FunFam" id="2.30.30.280:FF:000001">
    <property type="entry name" value="tRNA-specific 2-thiouridylase MnmA"/>
    <property type="match status" value="1"/>
</dbReference>
<feature type="domain" description="tRNA-specific 2-thiouridylase MnmA-like central" evidence="11">
    <location>
        <begin position="204"/>
        <end position="267"/>
    </location>
</feature>
<comment type="subcellular location">
    <subcellularLocation>
        <location evidence="9">Cytoplasm</location>
    </subcellularLocation>
</comment>
<evidence type="ECO:0000256" key="8">
    <source>
        <dbReference type="ARBA" id="ARBA00051542"/>
    </source>
</evidence>
<comment type="caution">
    <text evidence="9">Lacks conserved residue(s) required for the propagation of feature annotation.</text>
</comment>
<feature type="domain" description="tRNA-specific 2-thiouridylase MnmA-like C-terminal" evidence="10">
    <location>
        <begin position="278"/>
        <end position="347"/>
    </location>
</feature>
<comment type="similarity">
    <text evidence="9">Belongs to the MnmA/TRMU family.</text>
</comment>
<dbReference type="Pfam" id="PF20258">
    <property type="entry name" value="tRNA_Me_trans_C"/>
    <property type="match status" value="1"/>
</dbReference>
<feature type="region of interest" description="Interaction with tRNA" evidence="9">
    <location>
        <begin position="300"/>
        <end position="301"/>
    </location>
</feature>
<reference evidence="12 13" key="1">
    <citation type="journal article" date="2016" name="Nat. Commun.">
        <title>Thousands of microbial genomes shed light on interconnected biogeochemical processes in an aquifer system.</title>
        <authorList>
            <person name="Anantharaman K."/>
            <person name="Brown C.T."/>
            <person name="Hug L.A."/>
            <person name="Sharon I."/>
            <person name="Castelle C.J."/>
            <person name="Probst A.J."/>
            <person name="Thomas B.C."/>
            <person name="Singh A."/>
            <person name="Wilkins M.J."/>
            <person name="Karaoz U."/>
            <person name="Brodie E.L."/>
            <person name="Williams K.H."/>
            <person name="Hubbard S.S."/>
            <person name="Banfield J.F."/>
        </authorList>
    </citation>
    <scope>NUCLEOTIDE SEQUENCE [LARGE SCALE GENOMIC DNA]</scope>
</reference>
<evidence type="ECO:0000256" key="2">
    <source>
        <dbReference type="ARBA" id="ARBA00022679"/>
    </source>
</evidence>
<dbReference type="HAMAP" id="MF_00144">
    <property type="entry name" value="tRNA_thiouridyl_MnmA"/>
    <property type="match status" value="1"/>
</dbReference>